<dbReference type="Proteomes" id="UP000619536">
    <property type="component" value="Unassembled WGS sequence"/>
</dbReference>
<name>A0A8J3AG41_9BIFI</name>
<dbReference type="SUPFAM" id="SSF47413">
    <property type="entry name" value="lambda repressor-like DNA-binding domains"/>
    <property type="match status" value="1"/>
</dbReference>
<dbReference type="AlphaFoldDB" id="A0A8J3AG41"/>
<accession>A0A8J3AG41</accession>
<dbReference type="GO" id="GO:0003677">
    <property type="term" value="F:DNA binding"/>
    <property type="evidence" value="ECO:0007669"/>
    <property type="project" value="InterPro"/>
</dbReference>
<protein>
    <submittedName>
        <fullName evidence="2">Transcriptional regulator</fullName>
    </submittedName>
</protein>
<dbReference type="Gene3D" id="1.10.260.40">
    <property type="entry name" value="lambda repressor-like DNA-binding domains"/>
    <property type="match status" value="1"/>
</dbReference>
<evidence type="ECO:0000259" key="1">
    <source>
        <dbReference type="PROSITE" id="PS50943"/>
    </source>
</evidence>
<reference evidence="2" key="2">
    <citation type="submission" date="2020-09" db="EMBL/GenBank/DDBJ databases">
        <authorList>
            <person name="Sun Q."/>
            <person name="Sedlacek I."/>
        </authorList>
    </citation>
    <scope>NUCLEOTIDE SEQUENCE</scope>
    <source>
        <strain evidence="2">CCM 8606</strain>
    </source>
</reference>
<dbReference type="Pfam" id="PF01381">
    <property type="entry name" value="HTH_3"/>
    <property type="match status" value="1"/>
</dbReference>
<feature type="domain" description="HTH cro/C1-type" evidence="1">
    <location>
        <begin position="122"/>
        <end position="176"/>
    </location>
</feature>
<evidence type="ECO:0000313" key="2">
    <source>
        <dbReference type="EMBL" id="GGI12668.1"/>
    </source>
</evidence>
<dbReference type="InterPro" id="IPR001387">
    <property type="entry name" value="Cro/C1-type_HTH"/>
</dbReference>
<sequence length="196" mass="21573">MALETSSTMTAPLAATTRYAQETAQDLDRMHNTASVVADGSTMASTLTPAQKRAVLFAQQQILRARAARKAKDDRQAALHRMWANADREEEPVSRVNDAERTRVVVREDAPISLRKINGEVLRSLRTKDHKTLREISSKAGVSLGYLSEVERGQKEASSELLVSITHALGVRLSDMLMMVADRVREAESATPMSIA</sequence>
<dbReference type="SMART" id="SM00530">
    <property type="entry name" value="HTH_XRE"/>
    <property type="match status" value="1"/>
</dbReference>
<dbReference type="InterPro" id="IPR010982">
    <property type="entry name" value="Lambda_DNA-bd_dom_sf"/>
</dbReference>
<evidence type="ECO:0000313" key="3">
    <source>
        <dbReference type="Proteomes" id="UP000619536"/>
    </source>
</evidence>
<comment type="caution">
    <text evidence="2">The sequence shown here is derived from an EMBL/GenBank/DDBJ whole genome shotgun (WGS) entry which is preliminary data.</text>
</comment>
<proteinExistence type="predicted"/>
<dbReference type="EMBL" id="BMDH01000001">
    <property type="protein sequence ID" value="GGI12668.1"/>
    <property type="molecule type" value="Genomic_DNA"/>
</dbReference>
<dbReference type="CDD" id="cd00093">
    <property type="entry name" value="HTH_XRE"/>
    <property type="match status" value="1"/>
</dbReference>
<dbReference type="PROSITE" id="PS50943">
    <property type="entry name" value="HTH_CROC1"/>
    <property type="match status" value="1"/>
</dbReference>
<keyword evidence="3" id="KW-1185">Reference proteome</keyword>
<gene>
    <name evidence="2" type="ORF">GCM10007377_02110</name>
</gene>
<reference evidence="2" key="1">
    <citation type="journal article" date="2014" name="Int. J. Syst. Evol. Microbiol.">
        <title>Complete genome sequence of Corynebacterium casei LMG S-19264T (=DSM 44701T), isolated from a smear-ripened cheese.</title>
        <authorList>
            <consortium name="US DOE Joint Genome Institute (JGI-PGF)"/>
            <person name="Walter F."/>
            <person name="Albersmeier A."/>
            <person name="Kalinowski J."/>
            <person name="Ruckert C."/>
        </authorList>
    </citation>
    <scope>NUCLEOTIDE SEQUENCE</scope>
    <source>
        <strain evidence="2">CCM 8606</strain>
    </source>
</reference>
<organism evidence="2 3">
    <name type="scientific">Galliscardovia ingluviei</name>
    <dbReference type="NCBI Taxonomy" id="1769422"/>
    <lineage>
        <taxon>Bacteria</taxon>
        <taxon>Bacillati</taxon>
        <taxon>Actinomycetota</taxon>
        <taxon>Actinomycetes</taxon>
        <taxon>Bifidobacteriales</taxon>
        <taxon>Bifidobacteriaceae</taxon>
        <taxon>Galliscardovia</taxon>
    </lineage>
</organism>